<evidence type="ECO:0000313" key="4">
    <source>
        <dbReference type="Proteomes" id="UP000185924"/>
    </source>
</evidence>
<dbReference type="OrthoDB" id="9809549at2"/>
<evidence type="ECO:0000256" key="1">
    <source>
        <dbReference type="SAM" id="SignalP"/>
    </source>
</evidence>
<dbReference type="Proteomes" id="UP000185924">
    <property type="component" value="Unassembled WGS sequence"/>
</dbReference>
<feature type="signal peptide" evidence="1">
    <location>
        <begin position="1"/>
        <end position="20"/>
    </location>
</feature>
<dbReference type="Gene3D" id="3.40.50.1820">
    <property type="entry name" value="alpha/beta hydrolase"/>
    <property type="match status" value="1"/>
</dbReference>
<proteinExistence type="predicted"/>
<dbReference type="InterPro" id="IPR053145">
    <property type="entry name" value="AB_hydrolase_Est10"/>
</dbReference>
<reference evidence="4" key="1">
    <citation type="submission" date="2017-01" db="EMBL/GenBank/DDBJ databases">
        <authorList>
            <person name="Varghese N."/>
            <person name="Submissions S."/>
        </authorList>
    </citation>
    <scope>NUCLEOTIDE SEQUENCE [LARGE SCALE GENOMIC DNA]</scope>
    <source>
        <strain evidence="4">DM9</strain>
    </source>
</reference>
<dbReference type="PANTHER" id="PTHR43265">
    <property type="entry name" value="ESTERASE ESTD"/>
    <property type="match status" value="1"/>
</dbReference>
<dbReference type="InterPro" id="IPR022742">
    <property type="entry name" value="Hydrolase_4"/>
</dbReference>
<dbReference type="RefSeq" id="WP_083674212.1">
    <property type="nucleotide sequence ID" value="NZ_FTNM01000005.1"/>
</dbReference>
<keyword evidence="1" id="KW-0732">Signal</keyword>
<evidence type="ECO:0000259" key="2">
    <source>
        <dbReference type="Pfam" id="PF12146"/>
    </source>
</evidence>
<dbReference type="Pfam" id="PF12146">
    <property type="entry name" value="Hydrolase_4"/>
    <property type="match status" value="1"/>
</dbReference>
<dbReference type="GO" id="GO:0052689">
    <property type="term" value="F:carboxylic ester hydrolase activity"/>
    <property type="evidence" value="ECO:0007669"/>
    <property type="project" value="TreeGrafter"/>
</dbReference>
<evidence type="ECO:0000313" key="3">
    <source>
        <dbReference type="EMBL" id="SIR32882.1"/>
    </source>
</evidence>
<sequence length="471" mass="50457">MNKLALILCLTLLLFNTAMAQQTPPGQLDGSWNGTLQAGGNKITIVFHLSSTESGQLTATMDIPLQGVKGMAIPEAELTRDSLYLRIPYGGIEYAGKRTGPESIKGHWKQSGMAFPLALTKGIAAEVRRPQTPAKPYPYQEQEVTVENKAAGITLAGTLTIPEGKGRHPAVILFTGSGTQDRDMTLMGHKPFLVLADHLTRQGFAVLRLDDRGAGKSGGNAMLATTQDFTSDAQAAYTFLKSHQSVNPRKVGLLGISEGALIASSVAATNKDVAFVVLLAGSAMPGVELLVQQNEALYKKGGIPEETLQKLLKLRRAQFETAATEVDVYAASQKIRALEQEAKAGMTEQEIKQLQLSPEAENAIVAQLSLPWARHFLAYDPAPALRQLKMPVLALNGSKDLQVAAAANLSATEKALKAAGNKRNTIKELPGLNHIFQTADTGLPGEYATIEETMAPVALETISAWMKEVVK</sequence>
<feature type="domain" description="Serine aminopeptidase S33" evidence="2">
    <location>
        <begin position="195"/>
        <end position="434"/>
    </location>
</feature>
<protein>
    <recommendedName>
        <fullName evidence="2">Serine aminopeptidase S33 domain-containing protein</fullName>
    </recommendedName>
</protein>
<organism evidence="3 4">
    <name type="scientific">Pontibacter lucknowensis</name>
    <dbReference type="NCBI Taxonomy" id="1077936"/>
    <lineage>
        <taxon>Bacteria</taxon>
        <taxon>Pseudomonadati</taxon>
        <taxon>Bacteroidota</taxon>
        <taxon>Cytophagia</taxon>
        <taxon>Cytophagales</taxon>
        <taxon>Hymenobacteraceae</taxon>
        <taxon>Pontibacter</taxon>
    </lineage>
</organism>
<keyword evidence="4" id="KW-1185">Reference proteome</keyword>
<dbReference type="EMBL" id="FTNM01000005">
    <property type="protein sequence ID" value="SIR32882.1"/>
    <property type="molecule type" value="Genomic_DNA"/>
</dbReference>
<gene>
    <name evidence="3" type="ORF">SAMN05421545_3161</name>
</gene>
<name>A0A1N7A1D2_9BACT</name>
<dbReference type="AlphaFoldDB" id="A0A1N7A1D2"/>
<dbReference type="InterPro" id="IPR029058">
    <property type="entry name" value="AB_hydrolase_fold"/>
</dbReference>
<dbReference type="PANTHER" id="PTHR43265:SF1">
    <property type="entry name" value="ESTERASE ESTD"/>
    <property type="match status" value="1"/>
</dbReference>
<feature type="chain" id="PRO_5012749200" description="Serine aminopeptidase S33 domain-containing protein" evidence="1">
    <location>
        <begin position="21"/>
        <end position="471"/>
    </location>
</feature>
<dbReference type="STRING" id="1077936.SAMN05421545_3161"/>
<accession>A0A1N7A1D2</accession>
<dbReference type="SUPFAM" id="SSF53474">
    <property type="entry name" value="alpha/beta-Hydrolases"/>
    <property type="match status" value="1"/>
</dbReference>